<keyword evidence="1" id="KW-0560">Oxidoreductase</keyword>
<keyword evidence="7" id="KW-1185">Reference proteome</keyword>
<dbReference type="PANTHER" id="PTHR23150">
    <property type="entry name" value="SULFATASE MODIFYING FACTOR 1, 2"/>
    <property type="match status" value="1"/>
</dbReference>
<evidence type="ECO:0000256" key="1">
    <source>
        <dbReference type="ARBA" id="ARBA00023002"/>
    </source>
</evidence>
<comment type="pathway">
    <text evidence="3">Amino-acid biosynthesis; ergothioneine biosynthesis.</text>
</comment>
<dbReference type="Gene3D" id="3.90.1580.10">
    <property type="entry name" value="paralog of FGE (formylglycine-generating enzyme)"/>
    <property type="match status" value="2"/>
</dbReference>
<dbReference type="InterPro" id="IPR016187">
    <property type="entry name" value="CTDL_fold"/>
</dbReference>
<dbReference type="InterPro" id="IPR005532">
    <property type="entry name" value="SUMF_dom"/>
</dbReference>
<evidence type="ECO:0000256" key="2">
    <source>
        <dbReference type="ARBA" id="ARBA00023004"/>
    </source>
</evidence>
<evidence type="ECO:0000313" key="7">
    <source>
        <dbReference type="Proteomes" id="UP000559809"/>
    </source>
</evidence>
<organism evidence="6 7">
    <name type="scientific">Parapusillimonas granuli</name>
    <dbReference type="NCBI Taxonomy" id="380911"/>
    <lineage>
        <taxon>Bacteria</taxon>
        <taxon>Pseudomonadati</taxon>
        <taxon>Pseudomonadota</taxon>
        <taxon>Betaproteobacteria</taxon>
        <taxon>Burkholderiales</taxon>
        <taxon>Alcaligenaceae</taxon>
        <taxon>Parapusillimonas</taxon>
    </lineage>
</organism>
<feature type="domain" description="Sulfatase-modifying factor enzyme-like" evidence="4">
    <location>
        <begin position="200"/>
        <end position="342"/>
    </location>
</feature>
<proteinExistence type="predicted"/>
<accession>A0A853G6X3</accession>
<dbReference type="SUPFAM" id="SSF56436">
    <property type="entry name" value="C-type lectin-like"/>
    <property type="match status" value="1"/>
</dbReference>
<name>A0A853G6X3_9BURK</name>
<feature type="domain" description="Sulfatase-modifying factor enzyme-like" evidence="4">
    <location>
        <begin position="344"/>
        <end position="421"/>
    </location>
</feature>
<protein>
    <submittedName>
        <fullName evidence="6">Ergothioneine biosynthesis protein EgtB</fullName>
    </submittedName>
</protein>
<dbReference type="Pfam" id="PF03781">
    <property type="entry name" value="FGE-sulfatase"/>
    <property type="match status" value="2"/>
</dbReference>
<dbReference type="Pfam" id="PF12867">
    <property type="entry name" value="DinB_2"/>
    <property type="match status" value="1"/>
</dbReference>
<sequence length="425" mass="48112">MNPLPDHALPSRSLARVHAHEAYRAVRSHTLRLAAPLSPEDQCLQSMTEASPCKWHLAHTSWFFEALLLLPFLPGYRPYDEQYLFLFNSYYEALGPRLARPSRGLISRPGLEDVHRYRQHIDAAMHRLVDECPEHRWDEAWRLLRLGLNHEQQHQELILTDILHAFWCNPLKPAYDVHYPYPDADGLDPARAGATNGPAEWVGFAGGRASVGCPAFGQPGAAFCYDNETPRHDVLLPPYQLGARLVSCGDFAAFIDDGGYRKPELWLSDGWAAVQAHGWRHPAYWIPDGASGWKVFGLRGVQPWAETEPVMQLSFYEAAAYAQWADARLPTEFEWEAAARDARLEQLTGHAWQWTRSSYDPYPGFRPMEGAPAEYNGKFMVGQLVLRGGSHATPSGHVRPTYRNFFPPGARWQFSGLRLARDLSC</sequence>
<dbReference type="InterPro" id="IPR024775">
    <property type="entry name" value="DinB-like"/>
</dbReference>
<dbReference type="InterPro" id="IPR017806">
    <property type="entry name" value="EgtB"/>
</dbReference>
<dbReference type="InterPro" id="IPR051043">
    <property type="entry name" value="Sulfatase_Mod_Factor_Kinase"/>
</dbReference>
<feature type="domain" description="DinB-like" evidence="5">
    <location>
        <begin position="23"/>
        <end position="158"/>
    </location>
</feature>
<evidence type="ECO:0000256" key="3">
    <source>
        <dbReference type="ARBA" id="ARBA00037882"/>
    </source>
</evidence>
<keyword evidence="2" id="KW-0408">Iron</keyword>
<evidence type="ECO:0000313" key="6">
    <source>
        <dbReference type="EMBL" id="NYT51887.1"/>
    </source>
</evidence>
<gene>
    <name evidence="6" type="ORF">H0A72_21485</name>
</gene>
<dbReference type="PANTHER" id="PTHR23150:SF36">
    <property type="entry name" value="HERCYNINE OXYGENASE"/>
    <property type="match status" value="1"/>
</dbReference>
<dbReference type="Proteomes" id="UP000559809">
    <property type="component" value="Unassembled WGS sequence"/>
</dbReference>
<dbReference type="NCBIfam" id="TIGR03440">
    <property type="entry name" value="egtB_TIGR03440"/>
    <property type="match status" value="1"/>
</dbReference>
<dbReference type="InterPro" id="IPR042095">
    <property type="entry name" value="SUMF_sf"/>
</dbReference>
<reference evidence="6 7" key="1">
    <citation type="submission" date="2020-07" db="EMBL/GenBank/DDBJ databases">
        <title>Taxonomic revisions and descriptions of new bacterial species based on genomic comparisons in the high-G+C-content subgroup of the family Alcaligenaceae.</title>
        <authorList>
            <person name="Szabo A."/>
            <person name="Felfoldi T."/>
        </authorList>
    </citation>
    <scope>NUCLEOTIDE SEQUENCE [LARGE SCALE GENOMIC DNA]</scope>
    <source>
        <strain evidence="6 7">LMG 24012</strain>
    </source>
</reference>
<comment type="caution">
    <text evidence="6">The sequence shown here is derived from an EMBL/GenBank/DDBJ whole genome shotgun (WGS) entry which is preliminary data.</text>
</comment>
<dbReference type="GO" id="GO:0052699">
    <property type="term" value="P:ergothioneine biosynthetic process"/>
    <property type="evidence" value="ECO:0007669"/>
    <property type="project" value="InterPro"/>
</dbReference>
<evidence type="ECO:0000259" key="4">
    <source>
        <dbReference type="Pfam" id="PF03781"/>
    </source>
</evidence>
<evidence type="ECO:0000259" key="5">
    <source>
        <dbReference type="Pfam" id="PF12867"/>
    </source>
</evidence>
<dbReference type="RefSeq" id="WP_180158558.1">
    <property type="nucleotide sequence ID" value="NZ_JACCEM010000018.1"/>
</dbReference>
<dbReference type="EMBL" id="JACCEM010000018">
    <property type="protein sequence ID" value="NYT51887.1"/>
    <property type="molecule type" value="Genomic_DNA"/>
</dbReference>
<dbReference type="AlphaFoldDB" id="A0A853G6X3"/>